<accession>N1PP81</accession>
<dbReference type="PANTHER" id="PTHR35340">
    <property type="entry name" value="PQQ ENZYME REPEAT PROTEIN-RELATED"/>
    <property type="match status" value="1"/>
</dbReference>
<reference evidence="2 3" key="2">
    <citation type="journal article" date="2012" name="PLoS Pathog.">
        <title>Diverse lifestyles and strategies of plant pathogenesis encoded in the genomes of eighteen Dothideomycetes fungi.</title>
        <authorList>
            <person name="Ohm R.A."/>
            <person name="Feau N."/>
            <person name="Henrissat B."/>
            <person name="Schoch C.L."/>
            <person name="Horwitz B.A."/>
            <person name="Barry K.W."/>
            <person name="Condon B.J."/>
            <person name="Copeland A.C."/>
            <person name="Dhillon B."/>
            <person name="Glaser F."/>
            <person name="Hesse C.N."/>
            <person name="Kosti I."/>
            <person name="LaButti K."/>
            <person name="Lindquist E.A."/>
            <person name="Lucas S."/>
            <person name="Salamov A.A."/>
            <person name="Bradshaw R.E."/>
            <person name="Ciuffetti L."/>
            <person name="Hamelin R.C."/>
            <person name="Kema G.H.J."/>
            <person name="Lawrence C."/>
            <person name="Scott J.A."/>
            <person name="Spatafora J.W."/>
            <person name="Turgeon B.G."/>
            <person name="de Wit P.J.G.M."/>
            <person name="Zhong S."/>
            <person name="Goodwin S.B."/>
            <person name="Grigoriev I.V."/>
        </authorList>
    </citation>
    <scope>NUCLEOTIDE SEQUENCE [LARGE SCALE GENOMIC DNA]</scope>
    <source>
        <strain evidence="3">NZE10 / CBS 128990</strain>
    </source>
</reference>
<dbReference type="InterPro" id="IPR039535">
    <property type="entry name" value="ASST-like"/>
</dbReference>
<proteinExistence type="predicted"/>
<dbReference type="OMA" id="MHEFNIM"/>
<dbReference type="PANTHER" id="PTHR35340:SF8">
    <property type="entry name" value="ASST-DOMAIN-CONTAINING PROTEIN"/>
    <property type="match status" value="1"/>
</dbReference>
<feature type="signal peptide" evidence="1">
    <location>
        <begin position="1"/>
        <end position="23"/>
    </location>
</feature>
<keyword evidence="3" id="KW-1185">Reference proteome</keyword>
<evidence type="ECO:0000313" key="2">
    <source>
        <dbReference type="EMBL" id="EME44738.1"/>
    </source>
</evidence>
<sequence length="530" mass="58974">MSTTTLAALLLSFSLCFAEPSWALNVRGDADLTKFVTRPDIKAPLFEITHYDEAALAPGLWFLGPYAHLFQSKGHPKLHQPCQTGPHIYTHDGELVWSGACTFDNRVACDVRSFRANGSAFVTAIIMPDATDPKGHGVIMNDKYDVVSRIQAPPGTASFNMHELTMVDNGSRAVYLVTKPRFVDMAGLISDTDSGWIVDMAILEIDLQTGLLSFEWWASDHIGLSESSAILKDYGMRASGWDWLHINSVTKNHQGDFLMSARYTDCIYKISGQNGNILWRLGGTNSDFALVDFNFSRQHDAQWLEHNETTEIISFLDNGADDHGYFTSNMSSALVVRLESRAHQPHAKLVQRIWRPDGGISHLRGNFQILPNGNRLISWSENAYITEHAEDGRLLMSASFKSERFVTYRVHKLPFEGFPTEKPRLHAVAYRAGESAITSYSVSWNGATNVATWRFWQVSDANDDATLIGEAPHRGFETAFQSQGCETRVFAEALDRAGWTLGTTSIVAIPPPALPHLHVATDDEAEHDEL</sequence>
<evidence type="ECO:0000256" key="1">
    <source>
        <dbReference type="SAM" id="SignalP"/>
    </source>
</evidence>
<reference evidence="3" key="1">
    <citation type="journal article" date="2012" name="PLoS Genet.">
        <title>The genomes of the fungal plant pathogens Cladosporium fulvum and Dothistroma septosporum reveal adaptation to different hosts and lifestyles but also signatures of common ancestry.</title>
        <authorList>
            <person name="de Wit P.J.G.M."/>
            <person name="van der Burgt A."/>
            <person name="Oekmen B."/>
            <person name="Stergiopoulos I."/>
            <person name="Abd-Elsalam K.A."/>
            <person name="Aerts A.L."/>
            <person name="Bahkali A.H."/>
            <person name="Beenen H.G."/>
            <person name="Chettri P."/>
            <person name="Cox M.P."/>
            <person name="Datema E."/>
            <person name="de Vries R.P."/>
            <person name="Dhillon B."/>
            <person name="Ganley A.R."/>
            <person name="Griffiths S.A."/>
            <person name="Guo Y."/>
            <person name="Hamelin R.C."/>
            <person name="Henrissat B."/>
            <person name="Kabir M.S."/>
            <person name="Jashni M.K."/>
            <person name="Kema G."/>
            <person name="Klaubauf S."/>
            <person name="Lapidus A."/>
            <person name="Levasseur A."/>
            <person name="Lindquist E."/>
            <person name="Mehrabi R."/>
            <person name="Ohm R.A."/>
            <person name="Owen T.J."/>
            <person name="Salamov A."/>
            <person name="Schwelm A."/>
            <person name="Schijlen E."/>
            <person name="Sun H."/>
            <person name="van den Burg H.A."/>
            <person name="van Ham R.C.H.J."/>
            <person name="Zhang S."/>
            <person name="Goodwin S.B."/>
            <person name="Grigoriev I.V."/>
            <person name="Collemare J."/>
            <person name="Bradshaw R.E."/>
        </authorList>
    </citation>
    <scope>NUCLEOTIDE SEQUENCE [LARGE SCALE GENOMIC DNA]</scope>
    <source>
        <strain evidence="3">NZE10 / CBS 128990</strain>
    </source>
</reference>
<evidence type="ECO:0008006" key="4">
    <source>
        <dbReference type="Google" id="ProtNLM"/>
    </source>
</evidence>
<dbReference type="AlphaFoldDB" id="N1PP81"/>
<dbReference type="HOGENOM" id="CLU_018249_1_1_1"/>
<keyword evidence="1" id="KW-0732">Signal</keyword>
<dbReference type="STRING" id="675120.N1PP81"/>
<gene>
    <name evidence="2" type="ORF">DOTSEDRAFT_129489</name>
</gene>
<feature type="chain" id="PRO_5004110012" description="ASST-domain-containing protein" evidence="1">
    <location>
        <begin position="24"/>
        <end position="530"/>
    </location>
</feature>
<dbReference type="Pfam" id="PF14269">
    <property type="entry name" value="Arylsulfotran_2"/>
    <property type="match status" value="1"/>
</dbReference>
<dbReference type="EMBL" id="KB446539">
    <property type="protein sequence ID" value="EME44738.1"/>
    <property type="molecule type" value="Genomic_DNA"/>
</dbReference>
<dbReference type="eggNOG" id="ENOG502SI58">
    <property type="taxonomic scope" value="Eukaryota"/>
</dbReference>
<name>N1PP81_DOTSN</name>
<protein>
    <recommendedName>
        <fullName evidence="4">ASST-domain-containing protein</fullName>
    </recommendedName>
</protein>
<dbReference type="OrthoDB" id="5427350at2759"/>
<evidence type="ECO:0000313" key="3">
    <source>
        <dbReference type="Proteomes" id="UP000016933"/>
    </source>
</evidence>
<dbReference type="InterPro" id="IPR053143">
    <property type="entry name" value="Arylsulfate_ST"/>
</dbReference>
<dbReference type="Proteomes" id="UP000016933">
    <property type="component" value="Unassembled WGS sequence"/>
</dbReference>
<organism evidence="2 3">
    <name type="scientific">Dothistroma septosporum (strain NZE10 / CBS 128990)</name>
    <name type="common">Red band needle blight fungus</name>
    <name type="synonym">Mycosphaerella pini</name>
    <dbReference type="NCBI Taxonomy" id="675120"/>
    <lineage>
        <taxon>Eukaryota</taxon>
        <taxon>Fungi</taxon>
        <taxon>Dikarya</taxon>
        <taxon>Ascomycota</taxon>
        <taxon>Pezizomycotina</taxon>
        <taxon>Dothideomycetes</taxon>
        <taxon>Dothideomycetidae</taxon>
        <taxon>Mycosphaerellales</taxon>
        <taxon>Mycosphaerellaceae</taxon>
        <taxon>Dothistroma</taxon>
    </lineage>
</organism>